<dbReference type="EMBL" id="MIJE01000035">
    <property type="protein sequence ID" value="OEF95728.1"/>
    <property type="molecule type" value="Genomic_DNA"/>
</dbReference>
<dbReference type="AlphaFoldDB" id="A0A1E5FYW4"/>
<keyword evidence="1" id="KW-0812">Transmembrane</keyword>
<evidence type="ECO:0000313" key="3">
    <source>
        <dbReference type="Proteomes" id="UP000094296"/>
    </source>
</evidence>
<keyword evidence="3" id="KW-1185">Reference proteome</keyword>
<dbReference type="Proteomes" id="UP000094296">
    <property type="component" value="Unassembled WGS sequence"/>
</dbReference>
<dbReference type="Pfam" id="PF07441">
    <property type="entry name" value="BofA"/>
    <property type="match status" value="1"/>
</dbReference>
<name>A0A1E5FYW4_9FIRM</name>
<protein>
    <recommendedName>
        <fullName evidence="4">SigmaK-factor processing regulatory BofA</fullName>
    </recommendedName>
</protein>
<feature type="transmembrane region" description="Helical" evidence="1">
    <location>
        <begin position="37"/>
        <end position="59"/>
    </location>
</feature>
<feature type="transmembrane region" description="Helical" evidence="1">
    <location>
        <begin position="6"/>
        <end position="25"/>
    </location>
</feature>
<comment type="caution">
    <text evidence="2">The sequence shown here is derived from an EMBL/GenBank/DDBJ whole genome shotgun (WGS) entry which is preliminary data.</text>
</comment>
<evidence type="ECO:0000256" key="1">
    <source>
        <dbReference type="SAM" id="Phobius"/>
    </source>
</evidence>
<gene>
    <name evidence="2" type="ORF">BHF68_11560</name>
</gene>
<sequence>MIEEVATVYQLLILAAVMLVGLFIIYTGKNLYKPLEIITKIFVQVAIGAVCIILFNTIASPIDFKLALNPVTAAITGYLGVPGFIALLVIRLVIA</sequence>
<feature type="transmembrane region" description="Helical" evidence="1">
    <location>
        <begin position="71"/>
        <end position="94"/>
    </location>
</feature>
<dbReference type="STRING" id="766136.BHF68_11560"/>
<proteinExistence type="predicted"/>
<dbReference type="OrthoDB" id="2692225at2"/>
<organism evidence="2 3">
    <name type="scientific">Desulfuribacillus alkaliarsenatis</name>
    <dbReference type="NCBI Taxonomy" id="766136"/>
    <lineage>
        <taxon>Bacteria</taxon>
        <taxon>Bacillati</taxon>
        <taxon>Bacillota</taxon>
        <taxon>Desulfuribacillia</taxon>
        <taxon>Desulfuribacillales</taxon>
        <taxon>Desulfuribacillaceae</taxon>
        <taxon>Desulfuribacillus</taxon>
    </lineage>
</organism>
<dbReference type="InterPro" id="IPR010001">
    <property type="entry name" value="BofA"/>
</dbReference>
<keyword evidence="1" id="KW-1133">Transmembrane helix</keyword>
<evidence type="ECO:0000313" key="2">
    <source>
        <dbReference type="EMBL" id="OEF95728.1"/>
    </source>
</evidence>
<reference evidence="2 3" key="1">
    <citation type="submission" date="2016-09" db="EMBL/GenBank/DDBJ databases">
        <title>Draft genome sequence for the type strain of Desulfuribacillus alkaliarsenatis AHT28, an obligately anaerobic, sulfidogenic bacterium isolated from Russian soda lake sediments.</title>
        <authorList>
            <person name="Abin C.A."/>
            <person name="Hollibaugh J.T."/>
        </authorList>
    </citation>
    <scope>NUCLEOTIDE SEQUENCE [LARGE SCALE GENOMIC DNA]</scope>
    <source>
        <strain evidence="2 3">AHT28</strain>
    </source>
</reference>
<keyword evidence="1" id="KW-0472">Membrane</keyword>
<accession>A0A1E5FYW4</accession>
<evidence type="ECO:0008006" key="4">
    <source>
        <dbReference type="Google" id="ProtNLM"/>
    </source>
</evidence>